<keyword evidence="3" id="KW-0418">Kinase</keyword>
<sequence length="207" mass="23975">MVKMLKLKAPKFKKIDDDVLPSLDIEEGRTILGKSHKQVHRKNDKGCKLEKSRKDRKRRVDRFLDKAYVLRFLSQANIVCTPPVPIRGQQYEALLTKFLPFPLHEYLDDMSGDEPQCCVNQLTNALCYLHRRHIVHGDLKQVKVVTDRSNVFKLCGLGSTQVLPWESEEPKRWTSPRREYRAPELDDLSLELNAFKMGNHSFGVLSC</sequence>
<feature type="domain" description="Protein kinase" evidence="1">
    <location>
        <begin position="1"/>
        <end position="207"/>
    </location>
</feature>
<name>A0ABM0JX12_APLCA</name>
<protein>
    <submittedName>
        <fullName evidence="3">Probable cell division protein kinase ECU08_0230</fullName>
    </submittedName>
</protein>
<dbReference type="GO" id="GO:0051301">
    <property type="term" value="P:cell division"/>
    <property type="evidence" value="ECO:0007669"/>
    <property type="project" value="UniProtKB-KW"/>
</dbReference>
<dbReference type="GO" id="GO:0016301">
    <property type="term" value="F:kinase activity"/>
    <property type="evidence" value="ECO:0007669"/>
    <property type="project" value="UniProtKB-KW"/>
</dbReference>
<dbReference type="PANTHER" id="PTHR24362:SF309">
    <property type="entry name" value="PROTEIN KINASE DOMAIN-CONTAINING PROTEIN"/>
    <property type="match status" value="1"/>
</dbReference>
<dbReference type="Gene3D" id="3.30.200.20">
    <property type="entry name" value="Phosphorylase Kinase, domain 1"/>
    <property type="match status" value="1"/>
</dbReference>
<keyword evidence="3" id="KW-0808">Transferase</keyword>
<dbReference type="Pfam" id="PF00069">
    <property type="entry name" value="Pkinase"/>
    <property type="match status" value="1"/>
</dbReference>
<accession>A0ABM0JX12</accession>
<keyword evidence="3" id="KW-0131">Cell cycle</keyword>
<evidence type="ECO:0000313" key="2">
    <source>
        <dbReference type="Proteomes" id="UP000694888"/>
    </source>
</evidence>
<gene>
    <name evidence="3" type="primary">LOC101863760</name>
</gene>
<keyword evidence="2" id="KW-1185">Reference proteome</keyword>
<dbReference type="InterPro" id="IPR000719">
    <property type="entry name" value="Prot_kinase_dom"/>
</dbReference>
<dbReference type="PANTHER" id="PTHR24362">
    <property type="entry name" value="SERINE/THREONINE-PROTEIN KINASE NEK"/>
    <property type="match status" value="1"/>
</dbReference>
<organism evidence="2 3">
    <name type="scientific">Aplysia californica</name>
    <name type="common">California sea hare</name>
    <dbReference type="NCBI Taxonomy" id="6500"/>
    <lineage>
        <taxon>Eukaryota</taxon>
        <taxon>Metazoa</taxon>
        <taxon>Spiralia</taxon>
        <taxon>Lophotrochozoa</taxon>
        <taxon>Mollusca</taxon>
        <taxon>Gastropoda</taxon>
        <taxon>Heterobranchia</taxon>
        <taxon>Euthyneura</taxon>
        <taxon>Tectipleura</taxon>
        <taxon>Aplysiida</taxon>
        <taxon>Aplysioidea</taxon>
        <taxon>Aplysiidae</taxon>
        <taxon>Aplysia</taxon>
    </lineage>
</organism>
<evidence type="ECO:0000259" key="1">
    <source>
        <dbReference type="PROSITE" id="PS50011"/>
    </source>
</evidence>
<proteinExistence type="predicted"/>
<reference evidence="3" key="1">
    <citation type="submission" date="2025-08" db="UniProtKB">
        <authorList>
            <consortium name="RefSeq"/>
        </authorList>
    </citation>
    <scope>IDENTIFICATION</scope>
</reference>
<dbReference type="Proteomes" id="UP000694888">
    <property type="component" value="Unplaced"/>
</dbReference>
<dbReference type="PROSITE" id="PS50011">
    <property type="entry name" value="PROTEIN_KINASE_DOM"/>
    <property type="match status" value="1"/>
</dbReference>
<dbReference type="SUPFAM" id="SSF56112">
    <property type="entry name" value="Protein kinase-like (PK-like)"/>
    <property type="match status" value="1"/>
</dbReference>
<evidence type="ECO:0000313" key="3">
    <source>
        <dbReference type="RefSeq" id="XP_005103557.1"/>
    </source>
</evidence>
<dbReference type="GeneID" id="101863760"/>
<dbReference type="Gene3D" id="1.10.510.10">
    <property type="entry name" value="Transferase(Phosphotransferase) domain 1"/>
    <property type="match status" value="1"/>
</dbReference>
<dbReference type="RefSeq" id="XP_005103557.1">
    <property type="nucleotide sequence ID" value="XM_005103500.1"/>
</dbReference>
<dbReference type="InterPro" id="IPR011009">
    <property type="entry name" value="Kinase-like_dom_sf"/>
</dbReference>
<keyword evidence="3" id="KW-0132">Cell division</keyword>